<gene>
    <name evidence="1" type="ORF">RM445_31135</name>
</gene>
<accession>A0ABU2NJ62</accession>
<dbReference type="EMBL" id="JAVREJ010000055">
    <property type="protein sequence ID" value="MDT0353944.1"/>
    <property type="molecule type" value="Genomic_DNA"/>
</dbReference>
<dbReference type="Proteomes" id="UP001183202">
    <property type="component" value="Unassembled WGS sequence"/>
</dbReference>
<evidence type="ECO:0008006" key="3">
    <source>
        <dbReference type="Google" id="ProtNLM"/>
    </source>
</evidence>
<protein>
    <recommendedName>
        <fullName evidence="3">Cupin domain-containing protein</fullName>
    </recommendedName>
</protein>
<reference evidence="2" key="1">
    <citation type="submission" date="2023-07" db="EMBL/GenBank/DDBJ databases">
        <title>30 novel species of actinomycetes from the DSMZ collection.</title>
        <authorList>
            <person name="Nouioui I."/>
        </authorList>
    </citation>
    <scope>NUCLEOTIDE SEQUENCE [LARGE SCALE GENOMIC DNA]</scope>
    <source>
        <strain evidence="2">DSM 45834</strain>
    </source>
</reference>
<comment type="caution">
    <text evidence="1">The sequence shown here is derived from an EMBL/GenBank/DDBJ whole genome shotgun (WGS) entry which is preliminary data.</text>
</comment>
<evidence type="ECO:0000313" key="1">
    <source>
        <dbReference type="EMBL" id="MDT0353944.1"/>
    </source>
</evidence>
<sequence length="119" mass="12749">MQKADLDTVSPNVHGLISKQTAEFDGVSVTRVRFDVGAQWSNDLKDDAGTPSCELPHVALVLSGRLHVVMDDGSEEEFGPNQVMLLPPGHDAWTVGCAGGRQSRQVMPKVASGRVGLRL</sequence>
<proteinExistence type="predicted"/>
<dbReference type="SUPFAM" id="SSF51182">
    <property type="entry name" value="RmlC-like cupins"/>
    <property type="match status" value="1"/>
</dbReference>
<dbReference type="InterPro" id="IPR011051">
    <property type="entry name" value="RmlC_Cupin_sf"/>
</dbReference>
<organism evidence="1 2">
    <name type="scientific">Pseudonocardia charpentierae</name>
    <dbReference type="NCBI Taxonomy" id="3075545"/>
    <lineage>
        <taxon>Bacteria</taxon>
        <taxon>Bacillati</taxon>
        <taxon>Actinomycetota</taxon>
        <taxon>Actinomycetes</taxon>
        <taxon>Pseudonocardiales</taxon>
        <taxon>Pseudonocardiaceae</taxon>
        <taxon>Pseudonocardia</taxon>
    </lineage>
</organism>
<name>A0ABU2NJ62_9PSEU</name>
<evidence type="ECO:0000313" key="2">
    <source>
        <dbReference type="Proteomes" id="UP001183202"/>
    </source>
</evidence>
<dbReference type="RefSeq" id="WP_311560454.1">
    <property type="nucleotide sequence ID" value="NZ_JAVREJ010000055.1"/>
</dbReference>
<keyword evidence="2" id="KW-1185">Reference proteome</keyword>